<organism evidence="2 4">
    <name type="scientific">Streptomyces antibioticus</name>
    <dbReference type="NCBI Taxonomy" id="1890"/>
    <lineage>
        <taxon>Bacteria</taxon>
        <taxon>Bacillati</taxon>
        <taxon>Actinomycetota</taxon>
        <taxon>Actinomycetes</taxon>
        <taxon>Kitasatosporales</taxon>
        <taxon>Streptomycetaceae</taxon>
        <taxon>Streptomyces</taxon>
    </lineage>
</organism>
<dbReference type="Proteomes" id="UP000190306">
    <property type="component" value="Chromosome"/>
</dbReference>
<evidence type="ECO:0000313" key="3">
    <source>
        <dbReference type="Proteomes" id="UP000190306"/>
    </source>
</evidence>
<dbReference type="GeneID" id="93959474"/>
<keyword evidence="3" id="KW-1185">Reference proteome</keyword>
<evidence type="ECO:0000313" key="4">
    <source>
        <dbReference type="Proteomes" id="UP000502504"/>
    </source>
</evidence>
<dbReference type="AlphaFoldDB" id="A0AAE6YEN8"/>
<proteinExistence type="predicted"/>
<name>A0AAE6YEN8_STRAT</name>
<sequence>MNTPLPPPPPYHHGTDPQYAQHAAATFTLDDYGSALVLAGPCPRCGRPMDFTVVKELFRATTTATDPAPTRAVVMYCTVETVYEGAPDGHTGCGAYWSLLLPTTHP</sequence>
<dbReference type="RefSeq" id="WP_078636752.1">
    <property type="nucleotide sequence ID" value="NZ_CM007717.1"/>
</dbReference>
<dbReference type="Proteomes" id="UP000502504">
    <property type="component" value="Chromosome"/>
</dbReference>
<dbReference type="EMBL" id="LHQL01000014">
    <property type="protein sequence ID" value="OOQ48235.1"/>
    <property type="molecule type" value="Genomic_DNA"/>
</dbReference>
<protein>
    <submittedName>
        <fullName evidence="2">Uncharacterized protein</fullName>
    </submittedName>
</protein>
<reference evidence="1 3" key="1">
    <citation type="submission" date="2015-07" db="EMBL/GenBank/DDBJ databases">
        <title>Draft Genome Sequence of Streptomyces antibioticus, IMRU 3720 reveals insights in the evolution of actinomycin biosynthetic gene clusters in Streptomyces.</title>
        <authorList>
            <person name="Crnovcic I."/>
            <person name="Ruckert C."/>
            <person name="Kalinowksi J."/>
            <person name="Keller U."/>
        </authorList>
    </citation>
    <scope>NUCLEOTIDE SEQUENCE [LARGE SCALE GENOMIC DNA]</scope>
    <source>
        <strain evidence="1 3">DSM 41481</strain>
    </source>
</reference>
<reference evidence="2 4" key="2">
    <citation type="submission" date="2020-03" db="EMBL/GenBank/DDBJ databases">
        <title>Is there a link between lipid content and antibiotic production in Streptomyces?</title>
        <authorList>
            <person name="David M."/>
            <person name="Lejeune C."/>
            <person name="Abreu S."/>
            <person name="Thibessard A."/>
            <person name="Leblond P."/>
            <person name="Chaminade P."/>
            <person name="Virolle M.-J."/>
        </authorList>
    </citation>
    <scope>NUCLEOTIDE SEQUENCE [LARGE SCALE GENOMIC DNA]</scope>
    <source>
        <strain evidence="2 4">DSM 41481</strain>
    </source>
</reference>
<dbReference type="EMBL" id="CP050692">
    <property type="protein sequence ID" value="QIT48600.1"/>
    <property type="molecule type" value="Genomic_DNA"/>
</dbReference>
<gene>
    <name evidence="1" type="ORF">AFM16_37405</name>
    <name evidence="2" type="ORF">HCX60_38035</name>
</gene>
<accession>A0AAE6YEN8</accession>
<evidence type="ECO:0000313" key="1">
    <source>
        <dbReference type="EMBL" id="OOQ48235.1"/>
    </source>
</evidence>
<evidence type="ECO:0000313" key="2">
    <source>
        <dbReference type="EMBL" id="QIT48600.1"/>
    </source>
</evidence>